<feature type="transmembrane region" description="Helical" evidence="2">
    <location>
        <begin position="457"/>
        <end position="477"/>
    </location>
</feature>
<feature type="transmembrane region" description="Helical" evidence="2">
    <location>
        <begin position="343"/>
        <end position="365"/>
    </location>
</feature>
<name>A0ABW5GDE2_9PSEU</name>
<keyword evidence="2" id="KW-0472">Membrane</keyword>
<feature type="transmembrane region" description="Helical" evidence="2">
    <location>
        <begin position="489"/>
        <end position="509"/>
    </location>
</feature>
<feature type="transmembrane region" description="Helical" evidence="2">
    <location>
        <begin position="371"/>
        <end position="393"/>
    </location>
</feature>
<evidence type="ECO:0000256" key="2">
    <source>
        <dbReference type="SAM" id="Phobius"/>
    </source>
</evidence>
<feature type="transmembrane region" description="Helical" evidence="2">
    <location>
        <begin position="236"/>
        <end position="254"/>
    </location>
</feature>
<feature type="compositionally biased region" description="Basic and acidic residues" evidence="1">
    <location>
        <begin position="41"/>
        <end position="54"/>
    </location>
</feature>
<reference evidence="4" key="1">
    <citation type="journal article" date="2019" name="Int. J. Syst. Evol. Microbiol.">
        <title>The Global Catalogue of Microorganisms (GCM) 10K type strain sequencing project: providing services to taxonomists for standard genome sequencing and annotation.</title>
        <authorList>
            <consortium name="The Broad Institute Genomics Platform"/>
            <consortium name="The Broad Institute Genome Sequencing Center for Infectious Disease"/>
            <person name="Wu L."/>
            <person name="Ma J."/>
        </authorList>
    </citation>
    <scope>NUCLEOTIDE SEQUENCE [LARGE SCALE GENOMIC DNA]</scope>
    <source>
        <strain evidence="4">CGMCC 4.7643</strain>
    </source>
</reference>
<gene>
    <name evidence="3" type="ORF">ACFSYJ_13150</name>
</gene>
<dbReference type="RefSeq" id="WP_345396954.1">
    <property type="nucleotide sequence ID" value="NZ_BAABHG010000008.1"/>
</dbReference>
<feature type="transmembrane region" description="Helical" evidence="2">
    <location>
        <begin position="191"/>
        <end position="216"/>
    </location>
</feature>
<feature type="transmembrane region" description="Helical" evidence="2">
    <location>
        <begin position="611"/>
        <end position="630"/>
    </location>
</feature>
<feature type="transmembrane region" description="Helical" evidence="2">
    <location>
        <begin position="535"/>
        <end position="558"/>
    </location>
</feature>
<feature type="transmembrane region" description="Helical" evidence="2">
    <location>
        <begin position="313"/>
        <end position="331"/>
    </location>
</feature>
<feature type="transmembrane region" description="Helical" evidence="2">
    <location>
        <begin position="637"/>
        <end position="658"/>
    </location>
</feature>
<feature type="transmembrane region" description="Helical" evidence="2">
    <location>
        <begin position="414"/>
        <end position="437"/>
    </location>
</feature>
<evidence type="ECO:0000313" key="4">
    <source>
        <dbReference type="Proteomes" id="UP001597419"/>
    </source>
</evidence>
<protein>
    <submittedName>
        <fullName evidence="3">Uncharacterized protein</fullName>
    </submittedName>
</protein>
<accession>A0ABW5GDE2</accession>
<feature type="transmembrane region" description="Helical" evidence="2">
    <location>
        <begin position="160"/>
        <end position="179"/>
    </location>
</feature>
<comment type="caution">
    <text evidence="3">The sequence shown here is derived from an EMBL/GenBank/DDBJ whole genome shotgun (WGS) entry which is preliminary data.</text>
</comment>
<organism evidence="3 4">
    <name type="scientific">Amycolatopsis samaneae</name>
    <dbReference type="NCBI Taxonomy" id="664691"/>
    <lineage>
        <taxon>Bacteria</taxon>
        <taxon>Bacillati</taxon>
        <taxon>Actinomycetota</taxon>
        <taxon>Actinomycetes</taxon>
        <taxon>Pseudonocardiales</taxon>
        <taxon>Pseudonocardiaceae</taxon>
        <taxon>Amycolatopsis</taxon>
    </lineage>
</organism>
<dbReference type="Proteomes" id="UP001597419">
    <property type="component" value="Unassembled WGS sequence"/>
</dbReference>
<feature type="transmembrane region" description="Helical" evidence="2">
    <location>
        <begin position="275"/>
        <end position="293"/>
    </location>
</feature>
<keyword evidence="4" id="KW-1185">Reference proteome</keyword>
<evidence type="ECO:0000256" key="1">
    <source>
        <dbReference type="SAM" id="MobiDB-lite"/>
    </source>
</evidence>
<keyword evidence="2" id="KW-0812">Transmembrane</keyword>
<feature type="transmembrane region" description="Helical" evidence="2">
    <location>
        <begin position="670"/>
        <end position="692"/>
    </location>
</feature>
<feature type="transmembrane region" description="Helical" evidence="2">
    <location>
        <begin position="570"/>
        <end position="591"/>
    </location>
</feature>
<feature type="transmembrane region" description="Helical" evidence="2">
    <location>
        <begin position="127"/>
        <end position="148"/>
    </location>
</feature>
<sequence>MTSRARPPSKDSPPDPASGRAEPSGDESADPLSSDESAGDDPIKGADAEKKEPGAADSAATTTAGRSAAAPAASAPRPTGKPRSGTRGPGGARPRRPATGEPAATNGGLTPASMPGAELEDRRPSPALVAALVLVVAGALALTAGALLPVSPDVSRGFAAWPLLVVLALVPAGAATWCARAGRPGTAAGLVLGLAALAPGRLLLDLQLLTGGPLAIRPELYLPSRLLDRTAAGSGLWLLLAGHALTLIALVPAARAARQRAEIAGAVGGRRRWRLVAPLLAVAAAVGLLMAPVRSDDVYLLARSAFEGPWPALGGFLLLAGALPLVIALGLASASDGVARGSLIGAAAAVLGVALPAVASGLVVANLHLAFGPALAVVAALAVLLLSGTRLTVPEGGREAGDDLAGEARLPGLFWWRCASGGLAVLTAIAAAIGAFAPQLVSRAGAVLTGPPPESPARWLLLAVAVLLLVLGLLMLVPSVAGAVRPVLAVGWAAVVLAGTAVLGTAVTATEASNLTGFGADAGQTVIGYDLGAGVGWTVAALVLALCTAAATVAAGVVEREDTGTEAPRAGGAVLTPVVAAAVLAVAAFGLPVFTASGYTPPGLWTNFGTASGGLLTALAVVLGSLALAPRSRPGPAAAGLLGVALLAAAHAAEYPLVGSALADARPATGFWLALGTLAAALVAAGTALGGARRRS</sequence>
<proteinExistence type="predicted"/>
<evidence type="ECO:0000313" key="3">
    <source>
        <dbReference type="EMBL" id="MFD2459553.1"/>
    </source>
</evidence>
<feature type="region of interest" description="Disordered" evidence="1">
    <location>
        <begin position="1"/>
        <end position="121"/>
    </location>
</feature>
<keyword evidence="2" id="KW-1133">Transmembrane helix</keyword>
<dbReference type="EMBL" id="JBHUKU010000006">
    <property type="protein sequence ID" value="MFD2459553.1"/>
    <property type="molecule type" value="Genomic_DNA"/>
</dbReference>
<feature type="compositionally biased region" description="Low complexity" evidence="1">
    <location>
        <begin position="55"/>
        <end position="86"/>
    </location>
</feature>